<accession>A0A7C2CYV9</accession>
<dbReference type="PANTHER" id="PTHR39517:SF1">
    <property type="entry name" value="LIPID-A-DISACCHARIDE SYNTHASE"/>
    <property type="match status" value="1"/>
</dbReference>
<dbReference type="EMBL" id="DTDV01000023">
    <property type="protein sequence ID" value="HGK24506.1"/>
    <property type="molecule type" value="Genomic_DNA"/>
</dbReference>
<organism evidence="1">
    <name type="scientific">Dictyoglomus thermophilum</name>
    <dbReference type="NCBI Taxonomy" id="14"/>
    <lineage>
        <taxon>Bacteria</taxon>
        <taxon>Pseudomonadati</taxon>
        <taxon>Dictyoglomota</taxon>
        <taxon>Dictyoglomia</taxon>
        <taxon>Dictyoglomales</taxon>
        <taxon>Dictyoglomaceae</taxon>
        <taxon>Dictyoglomus</taxon>
    </lineage>
</organism>
<dbReference type="InterPro" id="IPR019994">
    <property type="entry name" value="Lipid-A-disac_synthase-rel_put"/>
</dbReference>
<name>A0A7C2CYV9_DICTH</name>
<proteinExistence type="predicted"/>
<evidence type="ECO:0000313" key="1">
    <source>
        <dbReference type="EMBL" id="HGK24506.1"/>
    </source>
</evidence>
<dbReference type="SUPFAM" id="SSF53756">
    <property type="entry name" value="UDP-Glycosyltransferase/glycogen phosphorylase"/>
    <property type="match status" value="1"/>
</dbReference>
<dbReference type="PANTHER" id="PTHR39517">
    <property type="entry name" value="SLL0192 PROTEIN"/>
    <property type="match status" value="1"/>
</dbReference>
<protein>
    <recommendedName>
        <fullName evidence="2">Lipid-A-disaccharide synthase</fullName>
    </recommendedName>
</protein>
<sequence>MKRILFISNGYGEDYVAVNIAKEILNIDPSINIEGLPIVGEGRLYINNHIPIIGPHKSTPSGGFLSSIESLFRDIKEGLLSLHYQQIKSMKKWAKKEGFIIAVGDVIPLALAVLSKKSFFFVSIQKSVYYVLKENYEYRNINPQELTKIAQKAYLLEYYLMKNNRLLKVFPRDELSYNILRLSGINAEYLGNPMMDGLDPTNKLDLSQFKDYFKVLILPGSRTPEAYANLKILTESILSLIHSDIKENFLFLIALAPNLNLPKVRKILEEKNFLYVNSSEDYSMYSYKDHYLILTNLFNDCLHQAQIGICMAGTATEQFVGLGKPAIAIPGKGPQYTKKFAYAQKRLLGPSLFIAENPENVPEIFKKIYKNEKILKEVYENGRKRMGEKGASRRIAEKILNIIRGG</sequence>
<dbReference type="NCBIfam" id="TIGR03492">
    <property type="entry name" value="lipid-A-disaccharide synthase-related protein"/>
    <property type="match status" value="1"/>
</dbReference>
<reference evidence="1" key="1">
    <citation type="journal article" date="2020" name="mSystems">
        <title>Genome- and Community-Level Interaction Insights into Carbon Utilization and Element Cycling Functions of Hydrothermarchaeota in Hydrothermal Sediment.</title>
        <authorList>
            <person name="Zhou Z."/>
            <person name="Liu Y."/>
            <person name="Xu W."/>
            <person name="Pan J."/>
            <person name="Luo Z.H."/>
            <person name="Li M."/>
        </authorList>
    </citation>
    <scope>NUCLEOTIDE SEQUENCE [LARGE SCALE GENOMIC DNA]</scope>
    <source>
        <strain evidence="1">SpSt-70</strain>
    </source>
</reference>
<evidence type="ECO:0008006" key="2">
    <source>
        <dbReference type="Google" id="ProtNLM"/>
    </source>
</evidence>
<gene>
    <name evidence="1" type="ORF">ENU78_08825</name>
</gene>
<dbReference type="AlphaFoldDB" id="A0A7C2CYV9"/>
<comment type="caution">
    <text evidence="1">The sequence shown here is derived from an EMBL/GenBank/DDBJ whole genome shotgun (WGS) entry which is preliminary data.</text>
</comment>